<keyword evidence="6" id="KW-1185">Reference proteome</keyword>
<name>A0A1E5XKF3_9HYPH</name>
<dbReference type="SUPFAM" id="SSF46689">
    <property type="entry name" value="Homeodomain-like"/>
    <property type="match status" value="2"/>
</dbReference>
<dbReference type="InterPro" id="IPR029062">
    <property type="entry name" value="Class_I_gatase-like"/>
</dbReference>
<evidence type="ECO:0000259" key="4">
    <source>
        <dbReference type="PROSITE" id="PS01124"/>
    </source>
</evidence>
<dbReference type="Gene3D" id="3.40.50.880">
    <property type="match status" value="1"/>
</dbReference>
<dbReference type="EMBL" id="LAJE02000335">
    <property type="protein sequence ID" value="OEO29077.1"/>
    <property type="molecule type" value="Genomic_DNA"/>
</dbReference>
<dbReference type="SMART" id="SM00342">
    <property type="entry name" value="HTH_ARAC"/>
    <property type="match status" value="1"/>
</dbReference>
<dbReference type="PRINTS" id="PR00032">
    <property type="entry name" value="HTHARAC"/>
</dbReference>
<dbReference type="AlphaFoldDB" id="A0A1E5XKF3"/>
<gene>
    <name evidence="5" type="ORF">VW23_002470</name>
</gene>
<dbReference type="PANTHER" id="PTHR43130">
    <property type="entry name" value="ARAC-FAMILY TRANSCRIPTIONAL REGULATOR"/>
    <property type="match status" value="1"/>
</dbReference>
<sequence>MPNADEKPLLVAVVATPHTGTAGTFIAMDLLATVGMYWEMLHGEAGGIPRFLPRLVTFDGEPYRDYHGVLITPHGAFADFPAPDIVMIPDLTLSPHEPIPNTFAPIADWIRSTYEQGAIVASMCSATLLLSETGLLDGEEATSHWGFCDVIKARHPGIVMRKERVLVLAGEGHRLITTGGFASWHDLLLYLVSRLAGAEEARRLSKLFLLDWHSDGQLPYAALTVGRKHDDPLVTAAQLWVADNYRTPNPVATMAAESGLTERSFLRRFKRATGQAPIEYVQTLRIEEAKQMLETSDAPFDEIAAEIGYTEPSAFRHLFRKLVGVTPSAYRRRHQRPVSEAERQSG</sequence>
<protein>
    <submittedName>
        <fullName evidence="5">Transcriptional regulator</fullName>
    </submittedName>
</protein>
<dbReference type="PROSITE" id="PS00041">
    <property type="entry name" value="HTH_ARAC_FAMILY_1"/>
    <property type="match status" value="1"/>
</dbReference>
<dbReference type="Pfam" id="PF12833">
    <property type="entry name" value="HTH_18"/>
    <property type="match status" value="1"/>
</dbReference>
<dbReference type="Proteomes" id="UP000095463">
    <property type="component" value="Unassembled WGS sequence"/>
</dbReference>
<dbReference type="PANTHER" id="PTHR43130:SF11">
    <property type="entry name" value="TRANSCRIPTIONAL REGULATORY PROTEIN"/>
    <property type="match status" value="1"/>
</dbReference>
<organism evidence="5 6">
    <name type="scientific">Devosia insulae DS-56</name>
    <dbReference type="NCBI Taxonomy" id="1116389"/>
    <lineage>
        <taxon>Bacteria</taxon>
        <taxon>Pseudomonadati</taxon>
        <taxon>Pseudomonadota</taxon>
        <taxon>Alphaproteobacteria</taxon>
        <taxon>Hyphomicrobiales</taxon>
        <taxon>Devosiaceae</taxon>
        <taxon>Devosia</taxon>
    </lineage>
</organism>
<dbReference type="RefSeq" id="WP_069911629.1">
    <property type="nucleotide sequence ID" value="NZ_LAJE02000335.1"/>
</dbReference>
<keyword evidence="3" id="KW-0804">Transcription</keyword>
<dbReference type="InterPro" id="IPR002818">
    <property type="entry name" value="DJ-1/PfpI"/>
</dbReference>
<dbReference type="InterPro" id="IPR052158">
    <property type="entry name" value="INH-QAR"/>
</dbReference>
<evidence type="ECO:0000256" key="2">
    <source>
        <dbReference type="ARBA" id="ARBA00023125"/>
    </source>
</evidence>
<evidence type="ECO:0000313" key="5">
    <source>
        <dbReference type="EMBL" id="OEO29077.1"/>
    </source>
</evidence>
<dbReference type="GO" id="GO:0043565">
    <property type="term" value="F:sequence-specific DNA binding"/>
    <property type="evidence" value="ECO:0007669"/>
    <property type="project" value="InterPro"/>
</dbReference>
<dbReference type="InterPro" id="IPR018060">
    <property type="entry name" value="HTH_AraC"/>
</dbReference>
<dbReference type="InterPro" id="IPR009057">
    <property type="entry name" value="Homeodomain-like_sf"/>
</dbReference>
<evidence type="ECO:0000256" key="3">
    <source>
        <dbReference type="ARBA" id="ARBA00023163"/>
    </source>
</evidence>
<keyword evidence="1" id="KW-0805">Transcription regulation</keyword>
<keyword evidence="2" id="KW-0238">DNA-binding</keyword>
<dbReference type="OrthoDB" id="9793422at2"/>
<dbReference type="InterPro" id="IPR020449">
    <property type="entry name" value="Tscrpt_reg_AraC-type_HTH"/>
</dbReference>
<comment type="caution">
    <text evidence="5">The sequence shown here is derived from an EMBL/GenBank/DDBJ whole genome shotgun (WGS) entry which is preliminary data.</text>
</comment>
<proteinExistence type="predicted"/>
<dbReference type="Pfam" id="PF01965">
    <property type="entry name" value="DJ-1_PfpI"/>
    <property type="match status" value="1"/>
</dbReference>
<reference evidence="5 6" key="1">
    <citation type="journal article" date="2015" name="Genome Announc.">
        <title>Genome Assemblies of Three Soil-Associated Devosia species: D. insulae, D. limi, and D. soli.</title>
        <authorList>
            <person name="Hassan Y.I."/>
            <person name="Lepp D."/>
            <person name="Zhou T."/>
        </authorList>
    </citation>
    <scope>NUCLEOTIDE SEQUENCE [LARGE SCALE GENOMIC DNA]</scope>
    <source>
        <strain evidence="5 6">DS-56</strain>
    </source>
</reference>
<feature type="domain" description="HTH araC/xylS-type" evidence="4">
    <location>
        <begin position="235"/>
        <end position="333"/>
    </location>
</feature>
<evidence type="ECO:0000256" key="1">
    <source>
        <dbReference type="ARBA" id="ARBA00023015"/>
    </source>
</evidence>
<accession>A0A1E5XKF3</accession>
<dbReference type="PROSITE" id="PS01124">
    <property type="entry name" value="HTH_ARAC_FAMILY_2"/>
    <property type="match status" value="1"/>
</dbReference>
<evidence type="ECO:0000313" key="6">
    <source>
        <dbReference type="Proteomes" id="UP000095463"/>
    </source>
</evidence>
<dbReference type="SUPFAM" id="SSF52317">
    <property type="entry name" value="Class I glutamine amidotransferase-like"/>
    <property type="match status" value="1"/>
</dbReference>
<dbReference type="Gene3D" id="1.10.10.60">
    <property type="entry name" value="Homeodomain-like"/>
    <property type="match status" value="2"/>
</dbReference>
<dbReference type="InterPro" id="IPR018062">
    <property type="entry name" value="HTH_AraC-typ_CS"/>
</dbReference>
<dbReference type="GO" id="GO:0003700">
    <property type="term" value="F:DNA-binding transcription factor activity"/>
    <property type="evidence" value="ECO:0007669"/>
    <property type="project" value="InterPro"/>
</dbReference>